<proteinExistence type="predicted"/>
<sequence length="518" mass="57176">MNKQITRSWTARSLLLLLAFVLLMNIWPSAIFAQSKLIADPTLETALREKLGKPSGELSPAELETVTSLYAYNQPERIASLKGLEFATGLGTLVLSGQAVSDIGPISGLHKLTFLAVDRNEITDLTPLTGLAKLTTLLISGNRLEHLDALEHLNHLTDLLAGNNQISDLSPLRNLPLKWLSLEHNQLTDISVLEEMPTLENVYVNDNHISDISALELLPRLQSVALDNNPLNDQAAGVIARLKQKGVRIVTTNPPPGEKPITVLFDANPLDLDQNPFIREGTTLVPFRAIFEKLGLDITWQQETQTIVGESPDTTIKLQIGSRNAEVNGAAIELPEAPELVDNSTFVPIRFVAEATGALVDWDAGRRQVIIKAKHALTSADGTAHVTVYGLWNDMYEGGGDATHKFGLRSFDFHLFFLLAAAKESPGAGSLNDYYETVKAQNVNSETDRLLSEENVSFKDYPARRFIFMDNQLDTEFTITVFETEHSFYQVVFGTEPEYRKAAQADFDGIVQSLTFEP</sequence>
<evidence type="ECO:0000256" key="2">
    <source>
        <dbReference type="ARBA" id="ARBA00022737"/>
    </source>
</evidence>
<reference evidence="4 5" key="1">
    <citation type="submission" date="2017-03" db="EMBL/GenBank/DDBJ databases">
        <title>Isolation of Levoglucosan Utilizing Bacteria.</title>
        <authorList>
            <person name="Arya A.S."/>
        </authorList>
    </citation>
    <scope>NUCLEOTIDE SEQUENCE [LARGE SCALE GENOMIC DNA]</scope>
    <source>
        <strain evidence="4 5">MEC069</strain>
    </source>
</reference>
<comment type="caution">
    <text evidence="4">The sequence shown here is derived from an EMBL/GenBank/DDBJ whole genome shotgun (WGS) entry which is preliminary data.</text>
</comment>
<dbReference type="SUPFAM" id="SSF55383">
    <property type="entry name" value="Copper amine oxidase, domain N"/>
    <property type="match status" value="1"/>
</dbReference>
<dbReference type="InterPro" id="IPR036582">
    <property type="entry name" value="Mao_N_sf"/>
</dbReference>
<keyword evidence="1" id="KW-0433">Leucine-rich repeat</keyword>
<dbReference type="EMBL" id="MYFO01000037">
    <property type="protein sequence ID" value="TFE84206.1"/>
    <property type="molecule type" value="Genomic_DNA"/>
</dbReference>
<evidence type="ECO:0000313" key="4">
    <source>
        <dbReference type="EMBL" id="TFE84206.1"/>
    </source>
</evidence>
<keyword evidence="5" id="KW-1185">Reference proteome</keyword>
<dbReference type="InterPro" id="IPR025875">
    <property type="entry name" value="Leu-rich_rpt_4"/>
</dbReference>
<protein>
    <recommendedName>
        <fullName evidence="3">Copper amine oxidase-like N-terminal domain-containing protein</fullName>
    </recommendedName>
</protein>
<dbReference type="InterPro" id="IPR032675">
    <property type="entry name" value="LRR_dom_sf"/>
</dbReference>
<dbReference type="PROSITE" id="PS51450">
    <property type="entry name" value="LRR"/>
    <property type="match status" value="5"/>
</dbReference>
<dbReference type="SMART" id="SM00364">
    <property type="entry name" value="LRR_BAC"/>
    <property type="match status" value="5"/>
</dbReference>
<keyword evidence="2" id="KW-0677">Repeat</keyword>
<gene>
    <name evidence="4" type="ORF">B5M42_20755</name>
</gene>
<name>A0A4Y8PTC3_9BACL</name>
<dbReference type="InterPro" id="IPR001611">
    <property type="entry name" value="Leu-rich_rpt"/>
</dbReference>
<dbReference type="InterPro" id="IPR050836">
    <property type="entry name" value="SDS22/Internalin_LRR"/>
</dbReference>
<dbReference type="Gene3D" id="3.80.10.10">
    <property type="entry name" value="Ribonuclease Inhibitor"/>
    <property type="match status" value="1"/>
</dbReference>
<evidence type="ECO:0000256" key="1">
    <source>
        <dbReference type="ARBA" id="ARBA00022614"/>
    </source>
</evidence>
<dbReference type="PANTHER" id="PTHR46652:SF3">
    <property type="entry name" value="LEUCINE-RICH REPEAT-CONTAINING PROTEIN 9"/>
    <property type="match status" value="1"/>
</dbReference>
<organism evidence="4 5">
    <name type="scientific">Paenibacillus athensensis</name>
    <dbReference type="NCBI Taxonomy" id="1967502"/>
    <lineage>
        <taxon>Bacteria</taxon>
        <taxon>Bacillati</taxon>
        <taxon>Bacillota</taxon>
        <taxon>Bacilli</taxon>
        <taxon>Bacillales</taxon>
        <taxon>Paenibacillaceae</taxon>
        <taxon>Paenibacillus</taxon>
    </lineage>
</organism>
<dbReference type="AlphaFoldDB" id="A0A4Y8PTC3"/>
<dbReference type="PANTHER" id="PTHR46652">
    <property type="entry name" value="LEUCINE-RICH REPEAT AND IQ DOMAIN-CONTAINING PROTEIN 1-RELATED"/>
    <property type="match status" value="1"/>
</dbReference>
<dbReference type="Proteomes" id="UP000298246">
    <property type="component" value="Unassembled WGS sequence"/>
</dbReference>
<feature type="domain" description="Copper amine oxidase-like N-terminal" evidence="3">
    <location>
        <begin position="266"/>
        <end position="371"/>
    </location>
</feature>
<dbReference type="Pfam" id="PF12799">
    <property type="entry name" value="LRR_4"/>
    <property type="match status" value="1"/>
</dbReference>
<dbReference type="RefSeq" id="WP_134756329.1">
    <property type="nucleotide sequence ID" value="NZ_MYFO02000019.1"/>
</dbReference>
<dbReference type="OrthoDB" id="2680104at2"/>
<dbReference type="SUPFAM" id="SSF52058">
    <property type="entry name" value="L domain-like"/>
    <property type="match status" value="1"/>
</dbReference>
<accession>A0A4Y8PTC3</accession>
<evidence type="ECO:0000259" key="3">
    <source>
        <dbReference type="Pfam" id="PF07833"/>
    </source>
</evidence>
<dbReference type="Gene3D" id="3.30.457.10">
    <property type="entry name" value="Copper amine oxidase-like, N-terminal domain"/>
    <property type="match status" value="1"/>
</dbReference>
<dbReference type="Pfam" id="PF07833">
    <property type="entry name" value="Cu_amine_oxidN1"/>
    <property type="match status" value="1"/>
</dbReference>
<evidence type="ECO:0000313" key="5">
    <source>
        <dbReference type="Proteomes" id="UP000298246"/>
    </source>
</evidence>
<dbReference type="InterPro" id="IPR012854">
    <property type="entry name" value="Cu_amine_oxidase-like_N"/>
</dbReference>